<dbReference type="RefSeq" id="WP_323325014.1">
    <property type="nucleotide sequence ID" value="NZ_JAYFSI010000001.1"/>
</dbReference>
<evidence type="ECO:0000256" key="2">
    <source>
        <dbReference type="ARBA" id="ARBA00022603"/>
    </source>
</evidence>
<evidence type="ECO:0000256" key="3">
    <source>
        <dbReference type="ARBA" id="ARBA00022679"/>
    </source>
</evidence>
<dbReference type="EMBL" id="JAYFSI010000001">
    <property type="protein sequence ID" value="MEA5359705.1"/>
    <property type="molecule type" value="Genomic_DNA"/>
</dbReference>
<accession>A0ABU5R1H4</accession>
<dbReference type="GO" id="GO:0032259">
    <property type="term" value="P:methylation"/>
    <property type="evidence" value="ECO:0007669"/>
    <property type="project" value="UniProtKB-KW"/>
</dbReference>
<dbReference type="PRINTS" id="PR00105">
    <property type="entry name" value="C5METTRFRASE"/>
</dbReference>
<dbReference type="InterPro" id="IPR001525">
    <property type="entry name" value="C5_MeTfrase"/>
</dbReference>
<dbReference type="Gene3D" id="3.40.50.150">
    <property type="entry name" value="Vaccinia Virus protein VP39"/>
    <property type="match status" value="1"/>
</dbReference>
<dbReference type="Gene3D" id="3.90.120.10">
    <property type="entry name" value="DNA Methylase, subunit A, domain 2"/>
    <property type="match status" value="1"/>
</dbReference>
<keyword evidence="3 6" id="KW-0808">Transferase</keyword>
<keyword evidence="4 6" id="KW-0949">S-adenosyl-L-methionine</keyword>
<sequence>MAPEPSTSPSAGRIHMVDLFAGPGGLDVAAHWLGIDVDGVEWDDNACTTRRKAELRTQHADVRDHKPSDFPTATILAGGPPCQTYTVAGGGAGRRALDQVLDFVKRMAAGEDVKDDLADLDDDRTGLVLEPLRWALEAVKDGRPYDAIVLEQVPAVLPVWEAMQEALEGVGYKADCGILHTEMYGVPQTRRRAILIARRDRKPSLPAPTHRLYRKGVPASEGEPGLLPWVAMGKAVKRETPYVVISNYGTGGDPKLRGRRTSDEPAATVTGKVSRNRLVTHGEQDLPRFGLAEAGRLQTFPIDYPWAGKDISQQIGNAIPPRLAAHVLAAALGIKLEEKALDAAVNGDWAVTKDSKPLLCGQPPQPQTPAPVATATLF</sequence>
<evidence type="ECO:0000256" key="6">
    <source>
        <dbReference type="PROSITE-ProRule" id="PRU01016"/>
    </source>
</evidence>
<dbReference type="Proteomes" id="UP001304298">
    <property type="component" value="Unassembled WGS sequence"/>
</dbReference>
<dbReference type="InterPro" id="IPR050390">
    <property type="entry name" value="C5-Methyltransferase"/>
</dbReference>
<dbReference type="SUPFAM" id="SSF53335">
    <property type="entry name" value="S-adenosyl-L-methionine-dependent methyltransferases"/>
    <property type="match status" value="1"/>
</dbReference>
<dbReference type="PANTHER" id="PTHR10629:SF52">
    <property type="entry name" value="DNA (CYTOSINE-5)-METHYLTRANSFERASE 1"/>
    <property type="match status" value="1"/>
</dbReference>
<protein>
    <recommendedName>
        <fullName evidence="1">DNA (cytosine-5-)-methyltransferase</fullName>
        <ecNumber evidence="1">2.1.1.37</ecNumber>
    </recommendedName>
</protein>
<evidence type="ECO:0000256" key="1">
    <source>
        <dbReference type="ARBA" id="ARBA00011975"/>
    </source>
</evidence>
<dbReference type="EC" id="2.1.1.37" evidence="1"/>
<comment type="similarity">
    <text evidence="6">Belongs to the class I-like SAM-binding methyltransferase superfamily. C5-methyltransferase family.</text>
</comment>
<dbReference type="PANTHER" id="PTHR10629">
    <property type="entry name" value="CYTOSINE-SPECIFIC METHYLTRANSFERASE"/>
    <property type="match status" value="1"/>
</dbReference>
<evidence type="ECO:0000256" key="5">
    <source>
        <dbReference type="ARBA" id="ARBA00022747"/>
    </source>
</evidence>
<comment type="caution">
    <text evidence="8">The sequence shown here is derived from an EMBL/GenBank/DDBJ whole genome shotgun (WGS) entry which is preliminary data.</text>
</comment>
<proteinExistence type="inferred from homology"/>
<feature type="active site" evidence="6">
    <location>
        <position position="82"/>
    </location>
</feature>
<evidence type="ECO:0000256" key="4">
    <source>
        <dbReference type="ARBA" id="ARBA00022691"/>
    </source>
</evidence>
<keyword evidence="5" id="KW-0680">Restriction system</keyword>
<gene>
    <name evidence="8" type="ORF">VA596_09170</name>
</gene>
<dbReference type="InterPro" id="IPR029063">
    <property type="entry name" value="SAM-dependent_MTases_sf"/>
</dbReference>
<keyword evidence="9" id="KW-1185">Reference proteome</keyword>
<feature type="region of interest" description="Disordered" evidence="7">
    <location>
        <begin position="356"/>
        <end position="378"/>
    </location>
</feature>
<reference evidence="8 9" key="1">
    <citation type="submission" date="2023-12" db="EMBL/GenBank/DDBJ databases">
        <title>Amycolatopsis sp. V23-08.</title>
        <authorList>
            <person name="Somphong A."/>
        </authorList>
    </citation>
    <scope>NUCLEOTIDE SEQUENCE [LARGE SCALE GENOMIC DNA]</scope>
    <source>
        <strain evidence="8 9">V23-08</strain>
    </source>
</reference>
<dbReference type="GO" id="GO:0008168">
    <property type="term" value="F:methyltransferase activity"/>
    <property type="evidence" value="ECO:0007669"/>
    <property type="project" value="UniProtKB-KW"/>
</dbReference>
<name>A0ABU5R1H4_9PSEU</name>
<evidence type="ECO:0000256" key="7">
    <source>
        <dbReference type="SAM" id="MobiDB-lite"/>
    </source>
</evidence>
<evidence type="ECO:0000313" key="9">
    <source>
        <dbReference type="Proteomes" id="UP001304298"/>
    </source>
</evidence>
<dbReference type="Pfam" id="PF00145">
    <property type="entry name" value="DNA_methylase"/>
    <property type="match status" value="2"/>
</dbReference>
<keyword evidence="2 6" id="KW-0489">Methyltransferase</keyword>
<evidence type="ECO:0000313" key="8">
    <source>
        <dbReference type="EMBL" id="MEA5359705.1"/>
    </source>
</evidence>
<organism evidence="8 9">
    <name type="scientific">Amycolatopsis heterodermiae</name>
    <dbReference type="NCBI Taxonomy" id="3110235"/>
    <lineage>
        <taxon>Bacteria</taxon>
        <taxon>Bacillati</taxon>
        <taxon>Actinomycetota</taxon>
        <taxon>Actinomycetes</taxon>
        <taxon>Pseudonocardiales</taxon>
        <taxon>Pseudonocardiaceae</taxon>
        <taxon>Amycolatopsis</taxon>
    </lineage>
</organism>
<dbReference type="PROSITE" id="PS51679">
    <property type="entry name" value="SAM_MT_C5"/>
    <property type="match status" value="1"/>
</dbReference>